<sequence>MDYKDISIETAEKLYRQNKIIFLCDADSNKITIEYNEYTKEIIETLERVFKKIVETVETVSLCIVKTFRATWKYIRKLLEKKISKKKFIKLLQSRGMQRNQINAIVYNNKDKYTVLRYITTIPPTIVNKKIRSGNTYLHPFA</sequence>
<proteinExistence type="predicted"/>
<evidence type="ECO:0000313" key="1">
    <source>
        <dbReference type="EMBL" id="DAE03810.1"/>
    </source>
</evidence>
<organism evidence="1">
    <name type="scientific">Myoviridae sp. ct2Pw37</name>
    <dbReference type="NCBI Taxonomy" id="2825021"/>
    <lineage>
        <taxon>Viruses</taxon>
        <taxon>Duplodnaviria</taxon>
        <taxon>Heunggongvirae</taxon>
        <taxon>Uroviricota</taxon>
        <taxon>Caudoviricetes</taxon>
    </lineage>
</organism>
<protein>
    <submittedName>
        <fullName evidence="1">Uncharacterized protein</fullName>
    </submittedName>
</protein>
<name>A0A8S5PA01_9CAUD</name>
<accession>A0A8S5PA01</accession>
<dbReference type="EMBL" id="BK015374">
    <property type="protein sequence ID" value="DAE03810.1"/>
    <property type="molecule type" value="Genomic_DNA"/>
</dbReference>
<reference evidence="1" key="1">
    <citation type="journal article" date="2021" name="Proc. Natl. Acad. Sci. U.S.A.">
        <title>A Catalog of Tens of Thousands of Viruses from Human Metagenomes Reveals Hidden Associations with Chronic Diseases.</title>
        <authorList>
            <person name="Tisza M.J."/>
            <person name="Buck C.B."/>
        </authorList>
    </citation>
    <scope>NUCLEOTIDE SEQUENCE</scope>
    <source>
        <strain evidence="1">Ct2Pw37</strain>
    </source>
</reference>